<dbReference type="EMBL" id="JBFOLK010000006">
    <property type="protein sequence ID" value="KAL2506758.1"/>
    <property type="molecule type" value="Genomic_DNA"/>
</dbReference>
<feature type="compositionally biased region" description="Polar residues" evidence="1">
    <location>
        <begin position="179"/>
        <end position="191"/>
    </location>
</feature>
<name>A0ABD1T245_9LAMI</name>
<sequence length="301" mass="33693">MLKLKYNEKDINYMEFKIRDSSLPCLMYGAENPSIAGMVAKSCFVPVLIGHAIDDDFIQPRHSDLIFDAYMYFFNKAPEYELRSTLFNLSPEYFGKVLTDLSSKDKQLDAQEQGTGYGSRASSSTMIIFELFSGSPSGDHTPASIDDDKYVVYHLDNVADFSSNVEEEESNLKQDDSSSTKSNLIETNTSAAKDRDLVSQNPIPDTSKLPLEHPTKFSPPSGTSTCKHNLSCAGFVYNIKPITSRKNVAASHSDAPLDNESLFDIDMADHTRVAVKAVKNPTTYIIDDLLHRWNLNFFHSR</sequence>
<accession>A0ABD1T245</accession>
<reference evidence="3" key="1">
    <citation type="submission" date="2024-07" db="EMBL/GenBank/DDBJ databases">
        <title>Two chromosome-level genome assemblies of Korean endemic species Abeliophyllum distichum and Forsythia ovata (Oleaceae).</title>
        <authorList>
            <person name="Jang H."/>
        </authorList>
    </citation>
    <scope>NUCLEOTIDE SEQUENCE [LARGE SCALE GENOMIC DNA]</scope>
</reference>
<dbReference type="Proteomes" id="UP001604336">
    <property type="component" value="Unassembled WGS sequence"/>
</dbReference>
<gene>
    <name evidence="2" type="ORF">Adt_22379</name>
</gene>
<evidence type="ECO:0000313" key="2">
    <source>
        <dbReference type="EMBL" id="KAL2506758.1"/>
    </source>
</evidence>
<dbReference type="AlphaFoldDB" id="A0ABD1T245"/>
<organism evidence="2 3">
    <name type="scientific">Abeliophyllum distichum</name>
    <dbReference type="NCBI Taxonomy" id="126358"/>
    <lineage>
        <taxon>Eukaryota</taxon>
        <taxon>Viridiplantae</taxon>
        <taxon>Streptophyta</taxon>
        <taxon>Embryophyta</taxon>
        <taxon>Tracheophyta</taxon>
        <taxon>Spermatophyta</taxon>
        <taxon>Magnoliopsida</taxon>
        <taxon>eudicotyledons</taxon>
        <taxon>Gunneridae</taxon>
        <taxon>Pentapetalae</taxon>
        <taxon>asterids</taxon>
        <taxon>lamiids</taxon>
        <taxon>Lamiales</taxon>
        <taxon>Oleaceae</taxon>
        <taxon>Forsythieae</taxon>
        <taxon>Abeliophyllum</taxon>
    </lineage>
</organism>
<comment type="caution">
    <text evidence="2">The sequence shown here is derived from an EMBL/GenBank/DDBJ whole genome shotgun (WGS) entry which is preliminary data.</text>
</comment>
<protein>
    <submittedName>
        <fullName evidence="2">Alpha/beta-Hydrolases superfamily protein</fullName>
    </submittedName>
</protein>
<keyword evidence="3" id="KW-1185">Reference proteome</keyword>
<evidence type="ECO:0000313" key="3">
    <source>
        <dbReference type="Proteomes" id="UP001604336"/>
    </source>
</evidence>
<feature type="region of interest" description="Disordered" evidence="1">
    <location>
        <begin position="164"/>
        <end position="223"/>
    </location>
</feature>
<evidence type="ECO:0000256" key="1">
    <source>
        <dbReference type="SAM" id="MobiDB-lite"/>
    </source>
</evidence>
<proteinExistence type="predicted"/>